<protein>
    <recommendedName>
        <fullName evidence="4">YARHG domain-containing protein</fullName>
    </recommendedName>
</protein>
<evidence type="ECO:0008006" key="4">
    <source>
        <dbReference type="Google" id="ProtNLM"/>
    </source>
</evidence>
<evidence type="ECO:0000256" key="1">
    <source>
        <dbReference type="SAM" id="SignalP"/>
    </source>
</evidence>
<keyword evidence="1" id="KW-0732">Signal</keyword>
<dbReference type="OrthoDB" id="654919at2"/>
<dbReference type="EMBL" id="CP007035">
    <property type="protein sequence ID" value="AHF17282.1"/>
    <property type="molecule type" value="Genomic_DNA"/>
</dbReference>
<name>W0F2N8_9BACT</name>
<dbReference type="HOGENOM" id="CLU_637493_0_0_10"/>
<dbReference type="eggNOG" id="ENOG5032YEP">
    <property type="taxonomic scope" value="Bacteria"/>
</dbReference>
<gene>
    <name evidence="2" type="ORF">NIASO_05110</name>
</gene>
<evidence type="ECO:0000313" key="2">
    <source>
        <dbReference type="EMBL" id="AHF17282.1"/>
    </source>
</evidence>
<evidence type="ECO:0000313" key="3">
    <source>
        <dbReference type="Proteomes" id="UP000003586"/>
    </source>
</evidence>
<dbReference type="KEGG" id="nso:NIASO_05110"/>
<feature type="signal peptide" evidence="1">
    <location>
        <begin position="1"/>
        <end position="19"/>
    </location>
</feature>
<keyword evidence="3" id="KW-1185">Reference proteome</keyword>
<accession>W0F2N8</accession>
<dbReference type="RefSeq" id="WP_008583058.1">
    <property type="nucleotide sequence ID" value="NZ_CP007035.1"/>
</dbReference>
<organism evidence="2 3">
    <name type="scientific">Niabella soli DSM 19437</name>
    <dbReference type="NCBI Taxonomy" id="929713"/>
    <lineage>
        <taxon>Bacteria</taxon>
        <taxon>Pseudomonadati</taxon>
        <taxon>Bacteroidota</taxon>
        <taxon>Chitinophagia</taxon>
        <taxon>Chitinophagales</taxon>
        <taxon>Chitinophagaceae</taxon>
        <taxon>Niabella</taxon>
    </lineage>
</organism>
<dbReference type="AlphaFoldDB" id="W0F2N8"/>
<dbReference type="STRING" id="929713.NIASO_05110"/>
<dbReference type="Proteomes" id="UP000003586">
    <property type="component" value="Chromosome"/>
</dbReference>
<feature type="chain" id="PRO_5004787951" description="YARHG domain-containing protein" evidence="1">
    <location>
        <begin position="20"/>
        <end position="430"/>
    </location>
</feature>
<proteinExistence type="predicted"/>
<sequence length="430" mass="49635">MKNLILLFALLFCNNSINAQVPCNGTADNLPGKYTDHTKPKYPFNLKGTVAEKAAMTRQLIALEKLEEASRSNFQLTGCVARVNFTGGDKYVFGSSPHTMSGYQLGVYQNVCHVTEHVVKTVDEYRTVFRVDINHPLTEGTFYGESGVFYITDKNVRYEIAIDAVRGPSYDRDRVNNRSLISQYISEDMVLANRSDERQELKHNDFLKIINGDGYVENGNGRYDKKRGKYYWIDRHYFITRPRTPLLAPVTRKQLLEALLEYYEIEKANFFWSITNKIKDNGKNVGVYEADKAAYQKIYEMKKAKAQQLLAAQKSDWLQQPALVSKYRDSQPNRWNYKESYGLFDFESGSAKSGVFDFNKATKVVPGDKPVMLYEYNPEYFKNSADQPISPLLMEVQFRYEIDPDKGFSERLFSNFVKNYDMNALKKMIE</sequence>
<reference evidence="2 3" key="1">
    <citation type="submission" date="2013-12" db="EMBL/GenBank/DDBJ databases">
        <authorList>
            <consortium name="DOE Joint Genome Institute"/>
            <person name="Eisen J."/>
            <person name="Huntemann M."/>
            <person name="Han J."/>
            <person name="Chen A."/>
            <person name="Kyrpides N."/>
            <person name="Mavromatis K."/>
            <person name="Markowitz V."/>
            <person name="Palaniappan K."/>
            <person name="Ivanova N."/>
            <person name="Schaumberg A."/>
            <person name="Pati A."/>
            <person name="Liolios K."/>
            <person name="Nordberg H.P."/>
            <person name="Cantor M.N."/>
            <person name="Hua S.X."/>
            <person name="Woyke T."/>
        </authorList>
    </citation>
    <scope>NUCLEOTIDE SEQUENCE [LARGE SCALE GENOMIC DNA]</scope>
    <source>
        <strain evidence="3">DSM 19437</strain>
    </source>
</reference>